<keyword evidence="3" id="KW-1185">Reference proteome</keyword>
<accession>A0ABX9K7E6</accession>
<protein>
    <recommendedName>
        <fullName evidence="4">Lipoprotein</fullName>
    </recommendedName>
</protein>
<gene>
    <name evidence="2" type="ORF">ATI61_103469</name>
</gene>
<feature type="region of interest" description="Disordered" evidence="1">
    <location>
        <begin position="288"/>
        <end position="318"/>
    </location>
</feature>
<name>A0ABX9K7E6_9BACT</name>
<feature type="region of interest" description="Disordered" evidence="1">
    <location>
        <begin position="341"/>
        <end position="423"/>
    </location>
</feature>
<feature type="region of interest" description="Disordered" evidence="1">
    <location>
        <begin position="17"/>
        <end position="84"/>
    </location>
</feature>
<dbReference type="RefSeq" id="WP_147332809.1">
    <property type="nucleotide sequence ID" value="NZ_CP011509.1"/>
</dbReference>
<evidence type="ECO:0008006" key="4">
    <source>
        <dbReference type="Google" id="ProtNLM"/>
    </source>
</evidence>
<sequence length="423" mass="45339">MRLRSLVVMVVLSSGCQQSARPDPVAVVEQPPSTGETAGTQVPPPETAGEATTAAEPPAAEAPPSPADELPEQAWSARSADGNAEVQQTAFRAGKSLRCTSTSTWSSPWDDRKVMWKWDTCIATPEQLKFVSPDGKRVLVIDPLLASLQTGVRWQDVEVATLYEHGVRVKGAKAGALLHAPMEVREPALRIIWVKGHGGFPGAPPRYASDGKAVELDMVDGNALHLGFDGDGFPASPENKQSFNASAGMYRYEDEKGTVHFVSSASEVPDAYRSRAMPVEAQLLTVRGPLGLGEPPAPESKPESQTPPDEGKDVSPEKALERARLASPAELLQQTRDTVKQLEEVQRAREQLADSLLSGSSAPAGQAQPAAGSPPASQAGKNPNPERPLEKARIPTPEELLEKARETVKKVEQFQRVQETPSP</sequence>
<feature type="compositionally biased region" description="Basic and acidic residues" evidence="1">
    <location>
        <begin position="341"/>
        <end position="352"/>
    </location>
</feature>
<feature type="compositionally biased region" description="Low complexity" evidence="1">
    <location>
        <begin position="47"/>
        <end position="59"/>
    </location>
</feature>
<evidence type="ECO:0000313" key="3">
    <source>
        <dbReference type="Proteomes" id="UP000256345"/>
    </source>
</evidence>
<dbReference type="EMBL" id="QUMU01000003">
    <property type="protein sequence ID" value="REG34563.1"/>
    <property type="molecule type" value="Genomic_DNA"/>
</dbReference>
<feature type="compositionally biased region" description="Basic and acidic residues" evidence="1">
    <location>
        <begin position="400"/>
        <end position="413"/>
    </location>
</feature>
<dbReference type="Proteomes" id="UP000256345">
    <property type="component" value="Unassembled WGS sequence"/>
</dbReference>
<organism evidence="2 3">
    <name type="scientific">Archangium gephyra</name>
    <dbReference type="NCBI Taxonomy" id="48"/>
    <lineage>
        <taxon>Bacteria</taxon>
        <taxon>Pseudomonadati</taxon>
        <taxon>Myxococcota</taxon>
        <taxon>Myxococcia</taxon>
        <taxon>Myxococcales</taxon>
        <taxon>Cystobacterineae</taxon>
        <taxon>Archangiaceae</taxon>
        <taxon>Archangium</taxon>
    </lineage>
</organism>
<evidence type="ECO:0000313" key="2">
    <source>
        <dbReference type="EMBL" id="REG34563.1"/>
    </source>
</evidence>
<feature type="compositionally biased region" description="Low complexity" evidence="1">
    <location>
        <begin position="353"/>
        <end position="380"/>
    </location>
</feature>
<evidence type="ECO:0000256" key="1">
    <source>
        <dbReference type="SAM" id="MobiDB-lite"/>
    </source>
</evidence>
<reference evidence="2 3" key="1">
    <citation type="submission" date="2018-08" db="EMBL/GenBank/DDBJ databases">
        <title>Genomic Encyclopedia of Archaeal and Bacterial Type Strains, Phase II (KMG-II): from individual species to whole genera.</title>
        <authorList>
            <person name="Goeker M."/>
        </authorList>
    </citation>
    <scope>NUCLEOTIDE SEQUENCE [LARGE SCALE GENOMIC DNA]</scope>
    <source>
        <strain evidence="2 3">DSM 2261</strain>
    </source>
</reference>
<comment type="caution">
    <text evidence="2">The sequence shown here is derived from an EMBL/GenBank/DDBJ whole genome shotgun (WGS) entry which is preliminary data.</text>
</comment>
<feature type="compositionally biased region" description="Basic and acidic residues" evidence="1">
    <location>
        <begin position="309"/>
        <end position="318"/>
    </location>
</feature>
<dbReference type="PROSITE" id="PS51257">
    <property type="entry name" value="PROKAR_LIPOPROTEIN"/>
    <property type="match status" value="1"/>
</dbReference>
<proteinExistence type="predicted"/>
<feature type="compositionally biased region" description="Polar residues" evidence="1">
    <location>
        <begin position="31"/>
        <end position="40"/>
    </location>
</feature>